<feature type="transmembrane region" description="Helical" evidence="5">
    <location>
        <begin position="363"/>
        <end position="383"/>
    </location>
</feature>
<dbReference type="OrthoDB" id="6133115at2759"/>
<evidence type="ECO:0000313" key="7">
    <source>
        <dbReference type="EMBL" id="CAH2224982.1"/>
    </source>
</evidence>
<accession>A0A8S4QWI0</accession>
<feature type="transmembrane region" description="Helical" evidence="5">
    <location>
        <begin position="333"/>
        <end position="357"/>
    </location>
</feature>
<feature type="transmembrane region" description="Helical" evidence="5">
    <location>
        <begin position="50"/>
        <end position="71"/>
    </location>
</feature>
<dbReference type="EMBL" id="CAKXAJ010020830">
    <property type="protein sequence ID" value="CAH2224982.1"/>
    <property type="molecule type" value="Genomic_DNA"/>
</dbReference>
<dbReference type="PROSITE" id="PS00216">
    <property type="entry name" value="SUGAR_TRANSPORT_1"/>
    <property type="match status" value="1"/>
</dbReference>
<dbReference type="InterPro" id="IPR020846">
    <property type="entry name" value="MFS_dom"/>
</dbReference>
<dbReference type="PANTHER" id="PTHR48021">
    <property type="match status" value="1"/>
</dbReference>
<sequence>SSLMGIGIVGLGMAAVVSDKVGRRWSFIVFSVPSVANYIVLYYARSAVAFMLSRFLAGTAMGAMFALKLCVPSEYAGPKTRAMFLNMISTLAPSVGSCVAHALGIVLHWRIVALIGVIPAVVGIFLPYFWVESPHWLASKGRFDECEDSFRKLHDTTANTEAELELLLKVERTKQQKAIESDTMKTSEKIKIACRKKYFWDLMLLSVFISAFLASAGKLAFSTLAVTIISGMTGPENIFIFTMVVDICVIFGAIASCILIRKISMRSMLFTTGSIGIIVLVSLSACLYFKTDSVYFKWANVGLLSLYFFIVKSGPYPILEALLGEIYPIELKVYFFFFSGTILMTAVTLSVFLLPLMVSLMGYHGMFLTNAGIMCLSLGYIWIRLPETKGRTLQEIEIYFKTKNHKIEEVLTNEQMKNLI</sequence>
<evidence type="ECO:0000259" key="6">
    <source>
        <dbReference type="PROSITE" id="PS50850"/>
    </source>
</evidence>
<comment type="subcellular location">
    <subcellularLocation>
        <location evidence="1">Membrane</location>
        <topology evidence="1">Multi-pass membrane protein</topology>
    </subcellularLocation>
</comment>
<feature type="transmembrane region" description="Helical" evidence="5">
    <location>
        <begin position="199"/>
        <end position="232"/>
    </location>
</feature>
<feature type="transmembrane region" description="Helical" evidence="5">
    <location>
        <begin position="267"/>
        <end position="289"/>
    </location>
</feature>
<evidence type="ECO:0000256" key="5">
    <source>
        <dbReference type="SAM" id="Phobius"/>
    </source>
</evidence>
<name>A0A8S4QWI0_9NEOP</name>
<evidence type="ECO:0000256" key="4">
    <source>
        <dbReference type="ARBA" id="ARBA00023136"/>
    </source>
</evidence>
<dbReference type="Gene3D" id="1.20.1250.20">
    <property type="entry name" value="MFS general substrate transporter like domains"/>
    <property type="match status" value="1"/>
</dbReference>
<feature type="transmembrane region" description="Helical" evidence="5">
    <location>
        <begin position="25"/>
        <end position="44"/>
    </location>
</feature>
<feature type="transmembrane region" description="Helical" evidence="5">
    <location>
        <begin position="83"/>
        <end position="105"/>
    </location>
</feature>
<dbReference type="InterPro" id="IPR036259">
    <property type="entry name" value="MFS_trans_sf"/>
</dbReference>
<keyword evidence="8" id="KW-1185">Reference proteome</keyword>
<dbReference type="Proteomes" id="UP000838756">
    <property type="component" value="Unassembled WGS sequence"/>
</dbReference>
<reference evidence="7" key="1">
    <citation type="submission" date="2022-03" db="EMBL/GenBank/DDBJ databases">
        <authorList>
            <person name="Lindestad O."/>
        </authorList>
    </citation>
    <scope>NUCLEOTIDE SEQUENCE</scope>
</reference>
<feature type="transmembrane region" description="Helical" evidence="5">
    <location>
        <begin position="111"/>
        <end position="131"/>
    </location>
</feature>
<dbReference type="GO" id="GO:0022857">
    <property type="term" value="F:transmembrane transporter activity"/>
    <property type="evidence" value="ECO:0007669"/>
    <property type="project" value="InterPro"/>
</dbReference>
<dbReference type="PROSITE" id="PS50850">
    <property type="entry name" value="MFS"/>
    <property type="match status" value="1"/>
</dbReference>
<feature type="non-terminal residue" evidence="7">
    <location>
        <position position="1"/>
    </location>
</feature>
<feature type="domain" description="Major facilitator superfamily (MFS) profile" evidence="6">
    <location>
        <begin position="1"/>
        <end position="389"/>
    </location>
</feature>
<gene>
    <name evidence="7" type="primary">jg348</name>
    <name evidence="7" type="ORF">PAEG_LOCUS6923</name>
</gene>
<dbReference type="AlphaFoldDB" id="A0A8S4QWI0"/>
<dbReference type="Pfam" id="PF00083">
    <property type="entry name" value="Sugar_tr"/>
    <property type="match status" value="1"/>
</dbReference>
<evidence type="ECO:0000313" key="8">
    <source>
        <dbReference type="Proteomes" id="UP000838756"/>
    </source>
</evidence>
<dbReference type="InterPro" id="IPR005829">
    <property type="entry name" value="Sugar_transporter_CS"/>
</dbReference>
<feature type="transmembrane region" description="Helical" evidence="5">
    <location>
        <begin position="238"/>
        <end position="260"/>
    </location>
</feature>
<comment type="caution">
    <text evidence="7">The sequence shown here is derived from an EMBL/GenBank/DDBJ whole genome shotgun (WGS) entry which is preliminary data.</text>
</comment>
<dbReference type="GO" id="GO:0016020">
    <property type="term" value="C:membrane"/>
    <property type="evidence" value="ECO:0007669"/>
    <property type="project" value="UniProtKB-SubCell"/>
</dbReference>
<evidence type="ECO:0000256" key="3">
    <source>
        <dbReference type="ARBA" id="ARBA00022989"/>
    </source>
</evidence>
<organism evidence="7 8">
    <name type="scientific">Pararge aegeria aegeria</name>
    <dbReference type="NCBI Taxonomy" id="348720"/>
    <lineage>
        <taxon>Eukaryota</taxon>
        <taxon>Metazoa</taxon>
        <taxon>Ecdysozoa</taxon>
        <taxon>Arthropoda</taxon>
        <taxon>Hexapoda</taxon>
        <taxon>Insecta</taxon>
        <taxon>Pterygota</taxon>
        <taxon>Neoptera</taxon>
        <taxon>Endopterygota</taxon>
        <taxon>Lepidoptera</taxon>
        <taxon>Glossata</taxon>
        <taxon>Ditrysia</taxon>
        <taxon>Papilionoidea</taxon>
        <taxon>Nymphalidae</taxon>
        <taxon>Satyrinae</taxon>
        <taxon>Satyrini</taxon>
        <taxon>Parargina</taxon>
        <taxon>Pararge</taxon>
    </lineage>
</organism>
<dbReference type="InterPro" id="IPR005828">
    <property type="entry name" value="MFS_sugar_transport-like"/>
</dbReference>
<evidence type="ECO:0000256" key="2">
    <source>
        <dbReference type="ARBA" id="ARBA00022692"/>
    </source>
</evidence>
<evidence type="ECO:0000256" key="1">
    <source>
        <dbReference type="ARBA" id="ARBA00004141"/>
    </source>
</evidence>
<dbReference type="InterPro" id="IPR050549">
    <property type="entry name" value="MFS_Trehalose_Transporter"/>
</dbReference>
<dbReference type="SUPFAM" id="SSF103473">
    <property type="entry name" value="MFS general substrate transporter"/>
    <property type="match status" value="1"/>
</dbReference>
<keyword evidence="3 5" id="KW-1133">Transmembrane helix</keyword>
<proteinExistence type="predicted"/>
<keyword evidence="2 5" id="KW-0812">Transmembrane</keyword>
<dbReference type="PANTHER" id="PTHR48021:SF1">
    <property type="entry name" value="GH07001P-RELATED"/>
    <property type="match status" value="1"/>
</dbReference>
<keyword evidence="4 5" id="KW-0472">Membrane</keyword>
<protein>
    <submittedName>
        <fullName evidence="7">Jg348 protein</fullName>
    </submittedName>
</protein>